<dbReference type="EMBL" id="GG745344">
    <property type="protein sequence ID" value="KNE64451.1"/>
    <property type="molecule type" value="Genomic_DNA"/>
</dbReference>
<dbReference type="OrthoDB" id="10331566at2759"/>
<protein>
    <submittedName>
        <fullName evidence="1">Uncharacterized protein</fullName>
    </submittedName>
</protein>
<accession>A0A0L0SPK4</accession>
<reference evidence="1 2" key="1">
    <citation type="submission" date="2009-11" db="EMBL/GenBank/DDBJ databases">
        <title>Annotation of Allomyces macrogynus ATCC 38327.</title>
        <authorList>
            <consortium name="The Broad Institute Genome Sequencing Platform"/>
            <person name="Russ C."/>
            <person name="Cuomo C."/>
            <person name="Burger G."/>
            <person name="Gray M.W."/>
            <person name="Holland P.W.H."/>
            <person name="King N."/>
            <person name="Lang F.B.F."/>
            <person name="Roger A.J."/>
            <person name="Ruiz-Trillo I."/>
            <person name="Young S.K."/>
            <person name="Zeng Q."/>
            <person name="Gargeya S."/>
            <person name="Fitzgerald M."/>
            <person name="Haas B."/>
            <person name="Abouelleil A."/>
            <person name="Alvarado L."/>
            <person name="Arachchi H.M."/>
            <person name="Berlin A."/>
            <person name="Chapman S.B."/>
            <person name="Gearin G."/>
            <person name="Goldberg J."/>
            <person name="Griggs A."/>
            <person name="Gujja S."/>
            <person name="Hansen M."/>
            <person name="Heiman D."/>
            <person name="Howarth C."/>
            <person name="Larimer J."/>
            <person name="Lui A."/>
            <person name="MacDonald P.J.P."/>
            <person name="McCowen C."/>
            <person name="Montmayeur A."/>
            <person name="Murphy C."/>
            <person name="Neiman D."/>
            <person name="Pearson M."/>
            <person name="Priest M."/>
            <person name="Roberts A."/>
            <person name="Saif S."/>
            <person name="Shea T."/>
            <person name="Sisk P."/>
            <person name="Stolte C."/>
            <person name="Sykes S."/>
            <person name="Wortman J."/>
            <person name="Nusbaum C."/>
            <person name="Birren B."/>
        </authorList>
    </citation>
    <scope>NUCLEOTIDE SEQUENCE [LARGE SCALE GENOMIC DNA]</scope>
    <source>
        <strain evidence="1 2">ATCC 38327</strain>
    </source>
</reference>
<organism evidence="1 2">
    <name type="scientific">Allomyces macrogynus (strain ATCC 38327)</name>
    <name type="common">Allomyces javanicus var. macrogynus</name>
    <dbReference type="NCBI Taxonomy" id="578462"/>
    <lineage>
        <taxon>Eukaryota</taxon>
        <taxon>Fungi</taxon>
        <taxon>Fungi incertae sedis</taxon>
        <taxon>Blastocladiomycota</taxon>
        <taxon>Blastocladiomycetes</taxon>
        <taxon>Blastocladiales</taxon>
        <taxon>Blastocladiaceae</taxon>
        <taxon>Allomyces</taxon>
    </lineage>
</organism>
<name>A0A0L0SPK4_ALLM3</name>
<proteinExistence type="predicted"/>
<evidence type="ECO:0000313" key="2">
    <source>
        <dbReference type="Proteomes" id="UP000054350"/>
    </source>
</evidence>
<keyword evidence="2" id="KW-1185">Reference proteome</keyword>
<sequence>MNNTELLLVQLVNRQVAFEEQVLARLAKIERDAETAATFASQFRAAFAGNTTPEPEPEVAEVDVMEVDDAPAEEPQESPEPAQVALPELVLRPLLDTYVAEKNKTGAPNTKDQRVRVARCFEGNVCNYEGCKDLDVTTSHKEIFDRMTSKYLKDIAAALKAVKLSGQRFSNVDIVQLHADCHNRRCVKDKAREIEKANEKLKISVDGCKAFAANVPLKPLDDGMLAVFLSAASGLRCDPVYLQTAPHDVYPYLEMRDDKLYIRGNKLMSERATTKDKYVINIEIEEPFAKHILASVQKRAAAGQSFVFEGLINENHTKTMRNYSELVIATTAKSEALQRVTVVDFRKAHVTRDVKRYLAGEISFDQLEAKFHARGHSTAVLDNYYRMPETENDFIDCL</sequence>
<dbReference type="Proteomes" id="UP000054350">
    <property type="component" value="Unassembled WGS sequence"/>
</dbReference>
<gene>
    <name evidence="1" type="ORF">AMAG_09472</name>
</gene>
<reference evidence="2" key="2">
    <citation type="submission" date="2009-11" db="EMBL/GenBank/DDBJ databases">
        <title>The Genome Sequence of Allomyces macrogynus strain ATCC 38327.</title>
        <authorList>
            <consortium name="The Broad Institute Genome Sequencing Platform"/>
            <person name="Russ C."/>
            <person name="Cuomo C."/>
            <person name="Shea T."/>
            <person name="Young S.K."/>
            <person name="Zeng Q."/>
            <person name="Koehrsen M."/>
            <person name="Haas B."/>
            <person name="Borodovsky M."/>
            <person name="Guigo R."/>
            <person name="Alvarado L."/>
            <person name="Berlin A."/>
            <person name="Borenstein D."/>
            <person name="Chen Z."/>
            <person name="Engels R."/>
            <person name="Freedman E."/>
            <person name="Gellesch M."/>
            <person name="Goldberg J."/>
            <person name="Griggs A."/>
            <person name="Gujja S."/>
            <person name="Heiman D."/>
            <person name="Hepburn T."/>
            <person name="Howarth C."/>
            <person name="Jen D."/>
            <person name="Larson L."/>
            <person name="Lewis B."/>
            <person name="Mehta T."/>
            <person name="Park D."/>
            <person name="Pearson M."/>
            <person name="Roberts A."/>
            <person name="Saif S."/>
            <person name="Shenoy N."/>
            <person name="Sisk P."/>
            <person name="Stolte C."/>
            <person name="Sykes S."/>
            <person name="Walk T."/>
            <person name="White J."/>
            <person name="Yandava C."/>
            <person name="Burger G."/>
            <person name="Gray M.W."/>
            <person name="Holland P.W.H."/>
            <person name="King N."/>
            <person name="Lang F.B.F."/>
            <person name="Roger A.J."/>
            <person name="Ruiz-Trillo I."/>
            <person name="Lander E."/>
            <person name="Nusbaum C."/>
        </authorList>
    </citation>
    <scope>NUCLEOTIDE SEQUENCE [LARGE SCALE GENOMIC DNA]</scope>
    <source>
        <strain evidence="2">ATCC 38327</strain>
    </source>
</reference>
<dbReference type="VEuPathDB" id="FungiDB:AMAG_09472"/>
<evidence type="ECO:0000313" key="1">
    <source>
        <dbReference type="EMBL" id="KNE64451.1"/>
    </source>
</evidence>
<dbReference type="AlphaFoldDB" id="A0A0L0SPK4"/>